<organism evidence="1 2">
    <name type="scientific">Microbispora hainanensis</name>
    <dbReference type="NCBI Taxonomy" id="568844"/>
    <lineage>
        <taxon>Bacteria</taxon>
        <taxon>Bacillati</taxon>
        <taxon>Actinomycetota</taxon>
        <taxon>Actinomycetes</taxon>
        <taxon>Streptosporangiales</taxon>
        <taxon>Streptosporangiaceae</taxon>
        <taxon>Microbispora</taxon>
    </lineage>
</organism>
<name>A0ABZ1SVQ3_9ACTN</name>
<dbReference type="SUPFAM" id="SSF51735">
    <property type="entry name" value="NAD(P)-binding Rossmann-fold domains"/>
    <property type="match status" value="1"/>
</dbReference>
<protein>
    <recommendedName>
        <fullName evidence="3">SDR family oxidoreductase</fullName>
    </recommendedName>
</protein>
<dbReference type="EMBL" id="CP108085">
    <property type="protein sequence ID" value="WUP77116.1"/>
    <property type="molecule type" value="Genomic_DNA"/>
</dbReference>
<reference evidence="1" key="1">
    <citation type="submission" date="2022-10" db="EMBL/GenBank/DDBJ databases">
        <title>The complete genomes of actinobacterial strains from the NBC collection.</title>
        <authorList>
            <person name="Joergensen T.S."/>
            <person name="Alvarez Arevalo M."/>
            <person name="Sterndorff E.B."/>
            <person name="Faurdal D."/>
            <person name="Vuksanovic O."/>
            <person name="Mourched A.-S."/>
            <person name="Charusanti P."/>
            <person name="Shaw S."/>
            <person name="Blin K."/>
            <person name="Weber T."/>
        </authorList>
    </citation>
    <scope>NUCLEOTIDE SEQUENCE</scope>
    <source>
        <strain evidence="1">NBC_00254</strain>
    </source>
</reference>
<dbReference type="InterPro" id="IPR036291">
    <property type="entry name" value="NAD(P)-bd_dom_sf"/>
</dbReference>
<dbReference type="Gene3D" id="3.40.50.720">
    <property type="entry name" value="NAD(P)-binding Rossmann-like Domain"/>
    <property type="match status" value="1"/>
</dbReference>
<keyword evidence="2" id="KW-1185">Reference proteome</keyword>
<evidence type="ECO:0008006" key="3">
    <source>
        <dbReference type="Google" id="ProtNLM"/>
    </source>
</evidence>
<proteinExistence type="predicted"/>
<dbReference type="RefSeq" id="WP_328710149.1">
    <property type="nucleotide sequence ID" value="NZ_CP108085.1"/>
</dbReference>
<accession>A0ABZ1SVQ3</accession>
<sequence>MGLSTGDAHPRPGRPEDIAGTIAYAASAEGAYLNGVEVRVDGGSHS</sequence>
<dbReference type="Proteomes" id="UP001432011">
    <property type="component" value="Chromosome"/>
</dbReference>
<gene>
    <name evidence="1" type="ORF">OG913_08945</name>
</gene>
<evidence type="ECO:0000313" key="2">
    <source>
        <dbReference type="Proteomes" id="UP001432011"/>
    </source>
</evidence>
<evidence type="ECO:0000313" key="1">
    <source>
        <dbReference type="EMBL" id="WUP77116.1"/>
    </source>
</evidence>